<dbReference type="InterPro" id="IPR012338">
    <property type="entry name" value="Beta-lactam/transpept-like"/>
</dbReference>
<dbReference type="EMBL" id="WOFH01000005">
    <property type="protein sequence ID" value="MUN38370.1"/>
    <property type="molecule type" value="Genomic_DNA"/>
</dbReference>
<comment type="caution">
    <text evidence="3">The sequence shown here is derived from an EMBL/GenBank/DDBJ whole genome shotgun (WGS) entry which is preliminary data.</text>
</comment>
<dbReference type="Pfam" id="PF00144">
    <property type="entry name" value="Beta-lactamase"/>
    <property type="match status" value="1"/>
</dbReference>
<dbReference type="PANTHER" id="PTHR46825">
    <property type="entry name" value="D-ALANYL-D-ALANINE-CARBOXYPEPTIDASE/ENDOPEPTIDASE AMPH"/>
    <property type="match status" value="1"/>
</dbReference>
<evidence type="ECO:0000256" key="1">
    <source>
        <dbReference type="SAM" id="SignalP"/>
    </source>
</evidence>
<organism evidence="3 4">
    <name type="scientific">Actinomadura litoris</name>
    <dbReference type="NCBI Taxonomy" id="2678616"/>
    <lineage>
        <taxon>Bacteria</taxon>
        <taxon>Bacillati</taxon>
        <taxon>Actinomycetota</taxon>
        <taxon>Actinomycetes</taxon>
        <taxon>Streptosporangiales</taxon>
        <taxon>Thermomonosporaceae</taxon>
        <taxon>Actinomadura</taxon>
    </lineage>
</organism>
<keyword evidence="3" id="KW-0378">Hydrolase</keyword>
<dbReference type="InterPro" id="IPR001466">
    <property type="entry name" value="Beta-lactam-related"/>
</dbReference>
<feature type="chain" id="PRO_5038533257" evidence="1">
    <location>
        <begin position="26"/>
        <end position="399"/>
    </location>
</feature>
<reference evidence="3 4" key="1">
    <citation type="submission" date="2019-11" db="EMBL/GenBank/DDBJ databases">
        <authorList>
            <person name="Cao P."/>
        </authorList>
    </citation>
    <scope>NUCLEOTIDE SEQUENCE [LARGE SCALE GENOMIC DNA]</scope>
    <source>
        <strain evidence="3 4">NEAU-AAG5</strain>
    </source>
</reference>
<dbReference type="SUPFAM" id="SSF56601">
    <property type="entry name" value="beta-lactamase/transpeptidase-like"/>
    <property type="match status" value="1"/>
</dbReference>
<dbReference type="PANTHER" id="PTHR46825:SF7">
    <property type="entry name" value="D-ALANYL-D-ALANINE CARBOXYPEPTIDASE"/>
    <property type="match status" value="1"/>
</dbReference>
<keyword evidence="4" id="KW-1185">Reference proteome</keyword>
<sequence>MNKHVTATLAAGALLAALAPAAASAAAPSAAAPSTGDLQRDADAIHATGATGVLAEVRTDRDSRTARAGVADLKTRQPVPWDSYYRIGSDTKTFTSTVALQLVGEGRLKLTDTVEKWLPGVVTGHGNDGRRITVKNLLRQTSGLNDYVAVELGDGSGLTPEKFRENRFRPSSPRDQVATAMTVAPQWVPDAADPAEETRWGYSNTNYVLAGMIIEKATGHPWAQEVHDRIIEPLGLRHTMTPAGSSYVPQPSATAYTRFPGRTDLTDTSVSMGAGADGGIISTTRDHGAFLRALMGGRLLKPEQLAQMKQTVAVTDWVPAPGVRYGLGIAWRPAGRCGGGIWFHGGTSFGVVSESGVTPDGRRAANVAVSTFRLGGDGQDAQDKASMRLVEDALCPAAR</sequence>
<name>A0A7K1L1P8_9ACTN</name>
<keyword evidence="1" id="KW-0732">Signal</keyword>
<evidence type="ECO:0000313" key="3">
    <source>
        <dbReference type="EMBL" id="MUN38370.1"/>
    </source>
</evidence>
<protein>
    <submittedName>
        <fullName evidence="3">Serine hydrolase</fullName>
    </submittedName>
</protein>
<accession>A0A7K1L1P8</accession>
<feature type="domain" description="Beta-lactamase-related" evidence="2">
    <location>
        <begin position="48"/>
        <end position="374"/>
    </location>
</feature>
<dbReference type="Proteomes" id="UP000432015">
    <property type="component" value="Unassembled WGS sequence"/>
</dbReference>
<feature type="signal peptide" evidence="1">
    <location>
        <begin position="1"/>
        <end position="25"/>
    </location>
</feature>
<dbReference type="AlphaFoldDB" id="A0A7K1L1P8"/>
<dbReference type="GO" id="GO:0016787">
    <property type="term" value="F:hydrolase activity"/>
    <property type="evidence" value="ECO:0007669"/>
    <property type="project" value="UniProtKB-KW"/>
</dbReference>
<gene>
    <name evidence="3" type="ORF">GNZ18_17420</name>
</gene>
<proteinExistence type="predicted"/>
<evidence type="ECO:0000259" key="2">
    <source>
        <dbReference type="Pfam" id="PF00144"/>
    </source>
</evidence>
<dbReference type="RefSeq" id="WP_156217474.1">
    <property type="nucleotide sequence ID" value="NZ_WOFH01000005.1"/>
</dbReference>
<dbReference type="Gene3D" id="3.40.710.10">
    <property type="entry name" value="DD-peptidase/beta-lactamase superfamily"/>
    <property type="match status" value="1"/>
</dbReference>
<evidence type="ECO:0000313" key="4">
    <source>
        <dbReference type="Proteomes" id="UP000432015"/>
    </source>
</evidence>
<dbReference type="InterPro" id="IPR050491">
    <property type="entry name" value="AmpC-like"/>
</dbReference>